<dbReference type="RefSeq" id="WP_099622020.1">
    <property type="nucleotide sequence ID" value="NZ_CP024201.1"/>
</dbReference>
<dbReference type="KEGG" id="cmb:CSW64_10265"/>
<accession>A0A2D2AXN3</accession>
<dbReference type="PIRSF" id="PIRSF031679">
    <property type="entry name" value="Mtase_Alr7345_prd"/>
    <property type="match status" value="1"/>
</dbReference>
<protein>
    <submittedName>
        <fullName evidence="2">Methyltransferase</fullName>
    </submittedName>
</protein>
<dbReference type="InterPro" id="IPR029063">
    <property type="entry name" value="SAM-dependent_MTases_sf"/>
</dbReference>
<dbReference type="AlphaFoldDB" id="A0A2D2AXN3"/>
<dbReference type="GO" id="GO:0032259">
    <property type="term" value="P:methylation"/>
    <property type="evidence" value="ECO:0007669"/>
    <property type="project" value="UniProtKB-KW"/>
</dbReference>
<evidence type="ECO:0000256" key="1">
    <source>
        <dbReference type="SAM" id="SignalP"/>
    </source>
</evidence>
<keyword evidence="2" id="KW-0489">Methyltransferase</keyword>
<keyword evidence="3" id="KW-1185">Reference proteome</keyword>
<dbReference type="SUPFAM" id="SSF53335">
    <property type="entry name" value="S-adenosyl-L-methionine-dependent methyltransferases"/>
    <property type="match status" value="1"/>
</dbReference>
<gene>
    <name evidence="2" type="ORF">CSW64_10265</name>
</gene>
<keyword evidence="2" id="KW-0808">Transferase</keyword>
<organism evidence="2 3">
    <name type="scientific">Caulobacter mirabilis</name>
    <dbReference type="NCBI Taxonomy" id="69666"/>
    <lineage>
        <taxon>Bacteria</taxon>
        <taxon>Pseudomonadati</taxon>
        <taxon>Pseudomonadota</taxon>
        <taxon>Alphaproteobacteria</taxon>
        <taxon>Caulobacterales</taxon>
        <taxon>Caulobacteraceae</taxon>
        <taxon>Caulobacter</taxon>
    </lineage>
</organism>
<dbReference type="Gene3D" id="3.40.50.150">
    <property type="entry name" value="Vaccinia Virus protein VP39"/>
    <property type="match status" value="1"/>
</dbReference>
<name>A0A2D2AXN3_9CAUL</name>
<proteinExistence type="predicted"/>
<evidence type="ECO:0000313" key="3">
    <source>
        <dbReference type="Proteomes" id="UP000228945"/>
    </source>
</evidence>
<evidence type="ECO:0000313" key="2">
    <source>
        <dbReference type="EMBL" id="ATQ42766.1"/>
    </source>
</evidence>
<keyword evidence="1" id="KW-0732">Signal</keyword>
<dbReference type="Proteomes" id="UP000228945">
    <property type="component" value="Chromosome"/>
</dbReference>
<feature type="signal peptide" evidence="1">
    <location>
        <begin position="1"/>
        <end position="23"/>
    </location>
</feature>
<dbReference type="CDD" id="cd02440">
    <property type="entry name" value="AdoMet_MTases"/>
    <property type="match status" value="1"/>
</dbReference>
<reference evidence="2 3" key="1">
    <citation type="submission" date="2017-10" db="EMBL/GenBank/DDBJ databases">
        <title>Genome sequence of Caulobacter mirabilis FWC38.</title>
        <authorList>
            <person name="Fiebig A."/>
            <person name="Crosson S."/>
        </authorList>
    </citation>
    <scope>NUCLEOTIDE SEQUENCE [LARGE SCALE GENOMIC DNA]</scope>
    <source>
        <strain evidence="2 3">FWC 38</strain>
    </source>
</reference>
<sequence length="252" mass="26998">MAYRFTLPLAGVLAIALATTAVAGSDVPDNLLSAVANPARPEAQRARDAARHPAEILAFAGVKTGDKVGDFLMGGGYFTRILSGAVGPTGKVYAFQADEFISFMADYGKWQDETAKFAPNIVPVRSSIGVFATPEPVDLIFTAQNYHDLHLGRATPEQIAAINKRLYAALKPGGVLLVIDHYAADGSGDRDSSKLHRIDIAMVKAELEAAGFKLEGQSDLLRNPADPRTASVFDPAIQGKTDQFVLKFRKPK</sequence>
<feature type="chain" id="PRO_5013796815" evidence="1">
    <location>
        <begin position="24"/>
        <end position="252"/>
    </location>
</feature>
<dbReference type="EMBL" id="CP024201">
    <property type="protein sequence ID" value="ATQ42766.1"/>
    <property type="molecule type" value="Genomic_DNA"/>
</dbReference>
<dbReference type="OrthoDB" id="9342567at2"/>
<dbReference type="GO" id="GO:0008168">
    <property type="term" value="F:methyltransferase activity"/>
    <property type="evidence" value="ECO:0007669"/>
    <property type="project" value="UniProtKB-KW"/>
</dbReference>
<dbReference type="InterPro" id="IPR016980">
    <property type="entry name" value="S-AdoMet-dep_MeTrfase_Alr7345"/>
</dbReference>